<dbReference type="PANTHER" id="PTHR12338:SF8">
    <property type="entry name" value="HEME_HEMOPEXIN-BINDING PROTEIN"/>
    <property type="match status" value="1"/>
</dbReference>
<dbReference type="NCBIfam" id="TIGR01901">
    <property type="entry name" value="adhes_NPXG"/>
    <property type="match status" value="1"/>
</dbReference>
<reference evidence="7" key="1">
    <citation type="submission" date="2017-06" db="EMBL/GenBank/DDBJ databases">
        <authorList>
            <person name="Rastogi G."/>
            <person name="Vaishampayan P."/>
            <person name="Seuylemezian A."/>
        </authorList>
    </citation>
    <scope>NUCLEOTIDE SEQUENCE [LARGE SCALE GENOMIC DNA]</scope>
    <source>
        <strain evidence="7">PI11</strain>
    </source>
</reference>
<dbReference type="Gene3D" id="2.160.20.10">
    <property type="entry name" value="Single-stranded right-handed beta-helix, Pectin lyase-like"/>
    <property type="match status" value="1"/>
</dbReference>
<dbReference type="GO" id="GO:0005576">
    <property type="term" value="C:extracellular region"/>
    <property type="evidence" value="ECO:0007669"/>
    <property type="project" value="UniProtKB-SubCell"/>
</dbReference>
<feature type="chain" id="PRO_5013640020" evidence="4">
    <location>
        <begin position="41"/>
        <end position="1277"/>
    </location>
</feature>
<dbReference type="InterPro" id="IPR012334">
    <property type="entry name" value="Pectin_lyas_fold"/>
</dbReference>
<name>A0A2G5FUV6_9PSED</name>
<dbReference type="InterPro" id="IPR008638">
    <property type="entry name" value="FhaB/CdiA-like_TPS"/>
</dbReference>
<feature type="domain" description="Filamentous haemagglutinin FhaB/tRNA nuclease CdiA-like TPS" evidence="5">
    <location>
        <begin position="43"/>
        <end position="155"/>
    </location>
</feature>
<feature type="signal peptide" evidence="4">
    <location>
        <begin position="1"/>
        <end position="40"/>
    </location>
</feature>
<sequence>MTVNNKNARRGRRPQQPSLKPLSYAVLCVMHGLMPLNAMALDNNALPSNGQITAGSGSISQSGNVLDVNQNSQKLIATWDTFNIGRDATVNFHQPGASSVALNRVLSSDASQIMGQLNANGQVYLINPTGVLFGSSAAVNVGGLVASALDIADNDFMAGRLQFDGKGAGGAVINQGTIRAADGGSVALLGAQVRNEGTVVAKMGSVVLGGGEKITLDYHGDGLINMQVDEAVIDASVVNQGLLQANGGTVIMSARASDAMLSKVVNNEGVIEASSLQQRNGRIVLDGGDSGVVASSGVLDVSGRNAGERGGEVTMTGEYVGLFDDARIDASGDAGGGTVLLGGDYQGTGQLQHASATHMGKDARIEADALNSGDGGKVILWATDSTQFHGNISVIGGGEGGNGGFVETSAHALDASGRVNLSAASGKGGTWLLDPYNINITSGASSGTSSESPFTPNAGGSSTLSSATLNASLSEGANIIVQTSSGPGTSGDINVLDNVQAQGNASLTLIAHRNVNMTGTSITHADGATLNVSLLSNFNNSGNGSVALNNATIRTNGGDLTISGAVDPSGSFASTNVSSGTGVFIRSSLIDTNGGDVTIRGATSASLAAGSSATAMNISASTIDAGGGDINITAVQASSSGTGDAFILHGGSNLLTEGAGSIDISADNLGSGNGTRLFSTSNTIAASGSGNVTLSGNAASGFGVLICSTGSSSTQNIGVGSGTLTVKANSQSGRALYLAAAGDGAINLTASDSGRIVLAGDSGGSYGTVLNVTGAGASINLLSDGDITVEGNSSGGTTPSLGLITSGSGSAINIASTAGNVRLTADNSVINTGSGSFRALFLDASGSNSAIRVGTQSGNLTLEGNSISGRGVDLAPSGSGAAIELSTTTGDIQINGNSTSSFGGYGIFLNSSGASQGVSITTQTGDITLRGDSVGTSDAIALGGSGQASTNRIASQGGNILLDGHFHSPDSSELDHGIALLSVTNIIQTTGNGNVTLIGRSTGSGDGVDFYSNGNNLLSVENGRLSITGQADNANGLSVLTGQTELRATGSGSISLDGYSRTGNGIHFYPSSNGSSVTIASNSGDISLNGRTDGGSEASGVFIRSGSNSISLSSASGDIKVSGRGENGASGITFNGTSSGSNSLLTGAGGNLTLEAFSRGGTALNFVSGNNRLGVQDGILLIDAQAPGGTFIANGSDNTSIGASGSGAVVYRLGGLINASILGSDGEATRSHLQQQIAGSAWSQVLYPDYRQTPLAPRIDLIDLDLSQLQAAAPSEN</sequence>
<evidence type="ECO:0000259" key="5">
    <source>
        <dbReference type="SMART" id="SM00912"/>
    </source>
</evidence>
<keyword evidence="2" id="KW-0964">Secreted</keyword>
<evidence type="ECO:0000313" key="6">
    <source>
        <dbReference type="EMBL" id="PIA71733.1"/>
    </source>
</evidence>
<dbReference type="InterPro" id="IPR050909">
    <property type="entry name" value="Bact_Autotransporter_VF"/>
</dbReference>
<evidence type="ECO:0000256" key="2">
    <source>
        <dbReference type="ARBA" id="ARBA00022525"/>
    </source>
</evidence>
<protein>
    <submittedName>
        <fullName evidence="6">Filamentous hemagglutinin</fullName>
    </submittedName>
</protein>
<dbReference type="InterPro" id="IPR011050">
    <property type="entry name" value="Pectin_lyase_fold/virulence"/>
</dbReference>
<evidence type="ECO:0000256" key="1">
    <source>
        <dbReference type="ARBA" id="ARBA00004613"/>
    </source>
</evidence>
<dbReference type="PANTHER" id="PTHR12338">
    <property type="entry name" value="AUTOTRANSPORTER"/>
    <property type="match status" value="1"/>
</dbReference>
<accession>A0A2G5FUV6</accession>
<comment type="caution">
    <text evidence="6">The sequence shown here is derived from an EMBL/GenBank/DDBJ whole genome shotgun (WGS) entry which is preliminary data.</text>
</comment>
<dbReference type="EMBL" id="NIQU01000001">
    <property type="protein sequence ID" value="PIA71733.1"/>
    <property type="molecule type" value="Genomic_DNA"/>
</dbReference>
<evidence type="ECO:0000256" key="3">
    <source>
        <dbReference type="ARBA" id="ARBA00022729"/>
    </source>
</evidence>
<dbReference type="Pfam" id="PF05860">
    <property type="entry name" value="TPS"/>
    <property type="match status" value="1"/>
</dbReference>
<dbReference type="AlphaFoldDB" id="A0A2G5FUV6"/>
<dbReference type="Proteomes" id="UP000229504">
    <property type="component" value="Unassembled WGS sequence"/>
</dbReference>
<evidence type="ECO:0000313" key="7">
    <source>
        <dbReference type="Proteomes" id="UP000229504"/>
    </source>
</evidence>
<dbReference type="SUPFAM" id="SSF51126">
    <property type="entry name" value="Pectin lyase-like"/>
    <property type="match status" value="1"/>
</dbReference>
<proteinExistence type="predicted"/>
<organism evidence="6 7">
    <name type="scientific">Pseudomonas sediminis</name>
    <dbReference type="NCBI Taxonomy" id="1691904"/>
    <lineage>
        <taxon>Bacteria</taxon>
        <taxon>Pseudomonadati</taxon>
        <taxon>Pseudomonadota</taxon>
        <taxon>Gammaproteobacteria</taxon>
        <taxon>Pseudomonadales</taxon>
        <taxon>Pseudomonadaceae</taxon>
        <taxon>Pseudomonas</taxon>
    </lineage>
</organism>
<gene>
    <name evidence="6" type="ORF">CDO35_01720</name>
</gene>
<comment type="subcellular location">
    <subcellularLocation>
        <location evidence="1">Secreted</location>
    </subcellularLocation>
</comment>
<keyword evidence="3 4" id="KW-0732">Signal</keyword>
<dbReference type="SMART" id="SM00912">
    <property type="entry name" value="Haemagg_act"/>
    <property type="match status" value="1"/>
</dbReference>
<evidence type="ECO:0000256" key="4">
    <source>
        <dbReference type="SAM" id="SignalP"/>
    </source>
</evidence>